<dbReference type="Proteomes" id="UP000298327">
    <property type="component" value="Unassembled WGS sequence"/>
</dbReference>
<evidence type="ECO:0000313" key="2">
    <source>
        <dbReference type="EMBL" id="TFY63459.1"/>
    </source>
</evidence>
<feature type="compositionally biased region" description="Basic and acidic residues" evidence="1">
    <location>
        <begin position="145"/>
        <end position="154"/>
    </location>
</feature>
<feature type="compositionally biased region" description="Polar residues" evidence="1">
    <location>
        <begin position="221"/>
        <end position="234"/>
    </location>
</feature>
<proteinExistence type="predicted"/>
<feature type="region of interest" description="Disordered" evidence="1">
    <location>
        <begin position="180"/>
        <end position="411"/>
    </location>
</feature>
<dbReference type="EMBL" id="SEOQ01000414">
    <property type="protein sequence ID" value="TFY63459.1"/>
    <property type="molecule type" value="Genomic_DNA"/>
</dbReference>
<name>A0A4Y9YQY6_9AGAM</name>
<comment type="caution">
    <text evidence="2">The sequence shown here is derived from an EMBL/GenBank/DDBJ whole genome shotgun (WGS) entry which is preliminary data.</text>
</comment>
<dbReference type="STRING" id="205917.A0A4Y9YQY6"/>
<feature type="compositionally biased region" description="Low complexity" evidence="1">
    <location>
        <begin position="129"/>
        <end position="140"/>
    </location>
</feature>
<organism evidence="2 3">
    <name type="scientific">Dentipellis fragilis</name>
    <dbReference type="NCBI Taxonomy" id="205917"/>
    <lineage>
        <taxon>Eukaryota</taxon>
        <taxon>Fungi</taxon>
        <taxon>Dikarya</taxon>
        <taxon>Basidiomycota</taxon>
        <taxon>Agaricomycotina</taxon>
        <taxon>Agaricomycetes</taxon>
        <taxon>Russulales</taxon>
        <taxon>Hericiaceae</taxon>
        <taxon>Dentipellis</taxon>
    </lineage>
</organism>
<feature type="compositionally biased region" description="Low complexity" evidence="1">
    <location>
        <begin position="373"/>
        <end position="396"/>
    </location>
</feature>
<evidence type="ECO:0000313" key="3">
    <source>
        <dbReference type="Proteomes" id="UP000298327"/>
    </source>
</evidence>
<dbReference type="AlphaFoldDB" id="A0A4Y9YQY6"/>
<feature type="compositionally biased region" description="Basic and acidic residues" evidence="1">
    <location>
        <begin position="257"/>
        <end position="272"/>
    </location>
</feature>
<feature type="region of interest" description="Disordered" evidence="1">
    <location>
        <begin position="116"/>
        <end position="154"/>
    </location>
</feature>
<accession>A0A4Y9YQY6</accession>
<reference evidence="2 3" key="1">
    <citation type="submission" date="2019-02" db="EMBL/GenBank/DDBJ databases">
        <title>Genome sequencing of the rare red list fungi Dentipellis fragilis.</title>
        <authorList>
            <person name="Buettner E."/>
            <person name="Kellner H."/>
        </authorList>
    </citation>
    <scope>NUCLEOTIDE SEQUENCE [LARGE SCALE GENOMIC DNA]</scope>
    <source>
        <strain evidence="2 3">DSM 105465</strain>
    </source>
</reference>
<feature type="compositionally biased region" description="Low complexity" evidence="1">
    <location>
        <begin position="314"/>
        <end position="337"/>
    </location>
</feature>
<feature type="compositionally biased region" description="Basic and acidic residues" evidence="1">
    <location>
        <begin position="401"/>
        <end position="411"/>
    </location>
</feature>
<feature type="compositionally biased region" description="Acidic residues" evidence="1">
    <location>
        <begin position="203"/>
        <end position="216"/>
    </location>
</feature>
<feature type="compositionally biased region" description="Basic and acidic residues" evidence="1">
    <location>
        <begin position="292"/>
        <end position="312"/>
    </location>
</feature>
<dbReference type="OrthoDB" id="3239581at2759"/>
<keyword evidence="3" id="KW-1185">Reference proteome</keyword>
<gene>
    <name evidence="2" type="ORF">EVG20_g6308</name>
</gene>
<protein>
    <submittedName>
        <fullName evidence="2">Uncharacterized protein</fullName>
    </submittedName>
</protein>
<sequence length="499" mass="54490">MLVSSTLGSRAQGVLSEGEVMLLKYGSKRMLVEVPSDYEDLVNLTRDVFAVEHGKVVFETADLDICAGETAEIHHRVWSSICNVVGIVNVSVRSLDSPRYAPAPLDAFHEDVGKENICPSGARPSLKESGSASSRSAAASKRVLSPREESSQDYDKLADEMENIPNSDELDDQLDEDKEYYDEQPASPTKGKGKGRTRNQIMSDDEEEEQDEEQVEEQVLAPSSSKNTAFNTASPAAFRFSTERDVKGFSSPKVKASPRDVDDLFSPKEKSKPQKSSSLRKGVEEEDETEEEHVSSPKRPEEGVKLLFKERLQSTSSSTKTTEQMIKSITASSSTSSPRKDTYVKNSFKASYTETKSEATASPKPATSKFKPAVRASASREPSVASRAAEEPAAPASKKHAASEEKPGPDEKIFVTISHPPSGAESKFKFKGKHAVGRVLLSACQAFHLETEGAKLMLLDDEYLEDGIEMTSELLNHDTMHQAGVVSGNHLHISLATDQ</sequence>
<feature type="compositionally biased region" description="Polar residues" evidence="1">
    <location>
        <begin position="344"/>
        <end position="360"/>
    </location>
</feature>
<evidence type="ECO:0000256" key="1">
    <source>
        <dbReference type="SAM" id="MobiDB-lite"/>
    </source>
</evidence>